<feature type="signal peptide" evidence="6">
    <location>
        <begin position="1"/>
        <end position="29"/>
    </location>
</feature>
<dbReference type="InterPro" id="IPR006710">
    <property type="entry name" value="Glyco_hydro_43"/>
</dbReference>
<dbReference type="RefSeq" id="WP_310346678.1">
    <property type="nucleotide sequence ID" value="NZ_JAVDXQ010000004.1"/>
</dbReference>
<evidence type="ECO:0000313" key="7">
    <source>
        <dbReference type="EMBL" id="MDR7297937.1"/>
    </source>
</evidence>
<dbReference type="Gene3D" id="2.115.10.20">
    <property type="entry name" value="Glycosyl hydrolase domain, family 43"/>
    <property type="match status" value="1"/>
</dbReference>
<dbReference type="Proteomes" id="UP001180536">
    <property type="component" value="Unassembled WGS sequence"/>
</dbReference>
<dbReference type="PANTHER" id="PTHR43817">
    <property type="entry name" value="GLYCOSYL HYDROLASE"/>
    <property type="match status" value="1"/>
</dbReference>
<comment type="similarity">
    <text evidence="1 5">Belongs to the glycosyl hydrolase 43 family.</text>
</comment>
<dbReference type="InterPro" id="IPR006311">
    <property type="entry name" value="TAT_signal"/>
</dbReference>
<evidence type="ECO:0000256" key="4">
    <source>
        <dbReference type="ARBA" id="ARBA00023295"/>
    </source>
</evidence>
<proteinExistence type="inferred from homology"/>
<keyword evidence="8" id="KW-1185">Reference proteome</keyword>
<evidence type="ECO:0000256" key="5">
    <source>
        <dbReference type="RuleBase" id="RU361187"/>
    </source>
</evidence>
<keyword evidence="3 5" id="KW-0378">Hydrolase</keyword>
<evidence type="ECO:0000256" key="1">
    <source>
        <dbReference type="ARBA" id="ARBA00009865"/>
    </source>
</evidence>
<evidence type="ECO:0000256" key="6">
    <source>
        <dbReference type="SAM" id="SignalP"/>
    </source>
</evidence>
<organism evidence="7 8">
    <name type="scientific">Pelomonas aquatica</name>
    <dbReference type="NCBI Taxonomy" id="431058"/>
    <lineage>
        <taxon>Bacteria</taxon>
        <taxon>Pseudomonadati</taxon>
        <taxon>Pseudomonadota</taxon>
        <taxon>Betaproteobacteria</taxon>
        <taxon>Burkholderiales</taxon>
        <taxon>Sphaerotilaceae</taxon>
        <taxon>Roseateles</taxon>
    </lineage>
</organism>
<dbReference type="SUPFAM" id="SSF75005">
    <property type="entry name" value="Arabinanase/levansucrase/invertase"/>
    <property type="match status" value="1"/>
</dbReference>
<evidence type="ECO:0000256" key="3">
    <source>
        <dbReference type="ARBA" id="ARBA00022801"/>
    </source>
</evidence>
<dbReference type="PANTHER" id="PTHR43817:SF1">
    <property type="entry name" value="HYDROLASE, FAMILY 43, PUTATIVE (AFU_ORTHOLOGUE AFUA_3G01660)-RELATED"/>
    <property type="match status" value="1"/>
</dbReference>
<feature type="chain" id="PRO_5047139947" evidence="6">
    <location>
        <begin position="30"/>
        <end position="352"/>
    </location>
</feature>
<dbReference type="EMBL" id="JAVDXQ010000004">
    <property type="protein sequence ID" value="MDR7297937.1"/>
    <property type="molecule type" value="Genomic_DNA"/>
</dbReference>
<dbReference type="PROSITE" id="PS51318">
    <property type="entry name" value="TAT"/>
    <property type="match status" value="1"/>
</dbReference>
<gene>
    <name evidence="7" type="ORF">J2X16_003286</name>
</gene>
<sequence length="352" mass="39533">MSPSPTLRRRLALAATAATLLAPALPASAQPAAAAAPAPLPWPNPLIAQRADPQVLRHGEWYYLMATVPEYDRLELRRARSIAGLATAEPKVVWRQHAQGPMSKHIWAPELAFLDGRWYIHFSAGEAKEPWKIRLWTLENASPDPMQGEWTERGQVKTQWDTFTLDATVFEHRGKRYMAWAQNDPASKNHSTNIYLSRMKSPTELEGPQVRLSQPEYAWEQVRHMVNEAPAVLIHRGRVFMTYSAAGTGAEYCLGLLWADENADLMDAKSWRKSPGPVFISSPEHSQYGPGHNSFLVEPDGTVLNVFHARNYRDIVGDPLKDTGRATRVQPLRFTTDGMPDFGLPLRETVKP</sequence>
<name>A0ABU1ZBE0_9BURK</name>
<dbReference type="InterPro" id="IPR023296">
    <property type="entry name" value="Glyco_hydro_beta-prop_sf"/>
</dbReference>
<protein>
    <submittedName>
        <fullName evidence="7">GH43 family beta-xylosidase</fullName>
    </submittedName>
</protein>
<evidence type="ECO:0000313" key="8">
    <source>
        <dbReference type="Proteomes" id="UP001180536"/>
    </source>
</evidence>
<evidence type="ECO:0000256" key="2">
    <source>
        <dbReference type="ARBA" id="ARBA00022729"/>
    </source>
</evidence>
<accession>A0ABU1ZBE0</accession>
<dbReference type="Pfam" id="PF04616">
    <property type="entry name" value="Glyco_hydro_43"/>
    <property type="match status" value="1"/>
</dbReference>
<keyword evidence="4 5" id="KW-0326">Glycosidase</keyword>
<dbReference type="InterPro" id="IPR016828">
    <property type="entry name" value="Alpha-L-arabinofuranosidase"/>
</dbReference>
<comment type="caution">
    <text evidence="7">The sequence shown here is derived from an EMBL/GenBank/DDBJ whole genome shotgun (WGS) entry which is preliminary data.</text>
</comment>
<reference evidence="7 8" key="1">
    <citation type="submission" date="2023-07" db="EMBL/GenBank/DDBJ databases">
        <title>Sorghum-associated microbial communities from plants grown in Nebraska, USA.</title>
        <authorList>
            <person name="Schachtman D."/>
        </authorList>
    </citation>
    <scope>NUCLEOTIDE SEQUENCE [LARGE SCALE GENOMIC DNA]</scope>
    <source>
        <strain evidence="7 8">BE310</strain>
    </source>
</reference>
<dbReference type="PIRSF" id="PIRSF025414">
    <property type="entry name" value="Alpha-L-arabinofuranosidase"/>
    <property type="match status" value="1"/>
</dbReference>
<keyword evidence="2 6" id="KW-0732">Signal</keyword>